<proteinExistence type="predicted"/>
<protein>
    <recommendedName>
        <fullName evidence="3">Secretion system C-terminal sorting domain-containing protein</fullName>
    </recommendedName>
</protein>
<evidence type="ECO:0000256" key="2">
    <source>
        <dbReference type="SAM" id="SignalP"/>
    </source>
</evidence>
<dbReference type="RefSeq" id="WP_354506705.1">
    <property type="nucleotide sequence ID" value="NZ_JBEPMO010000002.1"/>
</dbReference>
<dbReference type="InterPro" id="IPR021615">
    <property type="entry name" value="Omp28"/>
</dbReference>
<feature type="signal peptide" evidence="2">
    <location>
        <begin position="1"/>
        <end position="18"/>
    </location>
</feature>
<dbReference type="InterPro" id="IPR036249">
    <property type="entry name" value="Thioredoxin-like_sf"/>
</dbReference>
<gene>
    <name evidence="4" type="ORF">ABID46_000491</name>
</gene>
<dbReference type="Proteomes" id="UP001549146">
    <property type="component" value="Unassembled WGS sequence"/>
</dbReference>
<sequence>MRTTFTNFLALGALPLMALGQSMVSTTPENKKVILEEFTGITCVYCPQGHQIANQIMNNNPGNAYVINIHQGGFAVPSGNQPDFRTAFGDAIVNQSYSGSGFGYPSATVNRHVFPGMQMSAAGTTAMGRGNWVAASNQILQQSSYVNLAAEASVSVSSRTVTVNVEAFYTANSPVSTNRLNVALLQNNTKGPQSGGNQGNNYNHMHRLVHLLTGQWGEEITTTTQGTLVERTYTFDVPAKFRNVFADISELEVVVFMTETQQEVISGNQTMVDVIPSEYQNDLAVVEIKEIKPTCMSDFDAKATIMNVGNNDITSATITYKVNGGEAQTINWTGDLALLEYEEVNLPISGLTLQDVNTLEVSVSTDENNDNNTKELTFNKAVESSTSLTLVLNTDQYANEVSWNIKNSAGTTVANGNGYGNNQQYTIPITLDELDCYTFTILDSYGDGGRTVTLKDSNDVTIYHTTGNYGSGESTNFSASVLGVADASSLASVNVYPNPSTGIVNIDLKAAKNNIEVFDMTGRKVKAEASVSAGKHAMDLSGLGKGTFVVKISDGTNTISKKVIIK</sequence>
<comment type="caution">
    <text evidence="4">The sequence shown here is derived from an EMBL/GenBank/DDBJ whole genome shotgun (WGS) entry which is preliminary data.</text>
</comment>
<dbReference type="Pfam" id="PF18962">
    <property type="entry name" value="Por_Secre_tail"/>
    <property type="match status" value="1"/>
</dbReference>
<evidence type="ECO:0000313" key="4">
    <source>
        <dbReference type="EMBL" id="MET3730932.1"/>
    </source>
</evidence>
<evidence type="ECO:0000313" key="5">
    <source>
        <dbReference type="Proteomes" id="UP001549146"/>
    </source>
</evidence>
<dbReference type="NCBIfam" id="TIGR04183">
    <property type="entry name" value="Por_Secre_tail"/>
    <property type="match status" value="1"/>
</dbReference>
<dbReference type="Gene3D" id="2.60.40.10">
    <property type="entry name" value="Immunoglobulins"/>
    <property type="match status" value="1"/>
</dbReference>
<feature type="chain" id="PRO_5046789426" description="Secretion system C-terminal sorting domain-containing protein" evidence="2">
    <location>
        <begin position="19"/>
        <end position="566"/>
    </location>
</feature>
<dbReference type="EMBL" id="JBEPMO010000002">
    <property type="protein sequence ID" value="MET3730932.1"/>
    <property type="molecule type" value="Genomic_DNA"/>
</dbReference>
<accession>A0ABV2LQU0</accession>
<feature type="domain" description="Secretion system C-terminal sorting" evidence="3">
    <location>
        <begin position="495"/>
        <end position="565"/>
    </location>
</feature>
<keyword evidence="5" id="KW-1185">Reference proteome</keyword>
<dbReference type="InterPro" id="IPR013783">
    <property type="entry name" value="Ig-like_fold"/>
</dbReference>
<organism evidence="4 5">
    <name type="scientific">Moheibacter stercoris</name>
    <dbReference type="NCBI Taxonomy" id="1628251"/>
    <lineage>
        <taxon>Bacteria</taxon>
        <taxon>Pseudomonadati</taxon>
        <taxon>Bacteroidota</taxon>
        <taxon>Flavobacteriia</taxon>
        <taxon>Flavobacteriales</taxon>
        <taxon>Weeksellaceae</taxon>
        <taxon>Moheibacter</taxon>
    </lineage>
</organism>
<dbReference type="InterPro" id="IPR026444">
    <property type="entry name" value="Secre_tail"/>
</dbReference>
<evidence type="ECO:0000259" key="3">
    <source>
        <dbReference type="Pfam" id="PF18962"/>
    </source>
</evidence>
<reference evidence="4 5" key="1">
    <citation type="submission" date="2024-06" db="EMBL/GenBank/DDBJ databases">
        <title>Genomic Encyclopedia of Type Strains, Phase IV (KMG-IV): sequencing the most valuable type-strain genomes for metagenomic binning, comparative biology and taxonomic classification.</title>
        <authorList>
            <person name="Goeker M."/>
        </authorList>
    </citation>
    <scope>NUCLEOTIDE SEQUENCE [LARGE SCALE GENOMIC DNA]</scope>
    <source>
        <strain evidence="4 5">DSM 29388</strain>
    </source>
</reference>
<dbReference type="SUPFAM" id="SSF52833">
    <property type="entry name" value="Thioredoxin-like"/>
    <property type="match status" value="1"/>
</dbReference>
<dbReference type="Pfam" id="PF11551">
    <property type="entry name" value="Omp28"/>
    <property type="match status" value="1"/>
</dbReference>
<keyword evidence="1 2" id="KW-0732">Signal</keyword>
<evidence type="ECO:0000256" key="1">
    <source>
        <dbReference type="ARBA" id="ARBA00022729"/>
    </source>
</evidence>
<name>A0ABV2LQU0_9FLAO</name>